<dbReference type="CDD" id="cd01894">
    <property type="entry name" value="EngA1"/>
    <property type="match status" value="1"/>
</dbReference>
<evidence type="ECO:0000256" key="5">
    <source>
        <dbReference type="ARBA" id="ARBA00022741"/>
    </source>
</evidence>
<dbReference type="GO" id="GO:0005525">
    <property type="term" value="F:GTP binding"/>
    <property type="evidence" value="ECO:0007669"/>
    <property type="project" value="UniProtKB-UniRule"/>
</dbReference>
<dbReference type="PIRSF" id="PIRSF006485">
    <property type="entry name" value="GTP-binding_EngA"/>
    <property type="match status" value="1"/>
</dbReference>
<dbReference type="OrthoDB" id="9805918at2"/>
<comment type="subunit">
    <text evidence="9">Associates with the 50S ribosomal subunit.</text>
</comment>
<dbReference type="InterPro" id="IPR015946">
    <property type="entry name" value="KH_dom-like_a/b"/>
</dbReference>
<dbReference type="HAMAP" id="MF_00195">
    <property type="entry name" value="GTPase_Der"/>
    <property type="match status" value="1"/>
</dbReference>
<evidence type="ECO:0000256" key="1">
    <source>
        <dbReference type="ARBA" id="ARBA00008279"/>
    </source>
</evidence>
<proteinExistence type="inferred from homology"/>
<evidence type="ECO:0000256" key="10">
    <source>
        <dbReference type="PROSITE-ProRule" id="PRU01049"/>
    </source>
</evidence>
<name>A0A1L8TQT8_9ENTE</name>
<evidence type="ECO:0000259" key="12">
    <source>
        <dbReference type="PROSITE" id="PS51712"/>
    </source>
</evidence>
<evidence type="ECO:0000313" key="14">
    <source>
        <dbReference type="Proteomes" id="UP000182077"/>
    </source>
</evidence>
<dbReference type="FunFam" id="3.40.50.300:FF:000040">
    <property type="entry name" value="GTPase Der"/>
    <property type="match status" value="1"/>
</dbReference>
<reference evidence="13 14" key="1">
    <citation type="submission" date="2014-12" db="EMBL/GenBank/DDBJ databases">
        <title>Draft genome sequences of 29 type strains of Enterococci.</title>
        <authorList>
            <person name="Zhong Z."/>
            <person name="Sun Z."/>
            <person name="Liu W."/>
            <person name="Zhang W."/>
            <person name="Zhang H."/>
        </authorList>
    </citation>
    <scope>NUCLEOTIDE SEQUENCE [LARGE SCALE GENOMIC DNA]</scope>
    <source>
        <strain evidence="13 14">DSM 17122</strain>
    </source>
</reference>
<keyword evidence="5 9" id="KW-0547">Nucleotide-binding</keyword>
<keyword evidence="6 9" id="KW-0342">GTP-binding</keyword>
<dbReference type="FunFam" id="3.40.50.300:FF:000057">
    <property type="entry name" value="GTPase Der"/>
    <property type="match status" value="1"/>
</dbReference>
<evidence type="ECO:0000256" key="4">
    <source>
        <dbReference type="ARBA" id="ARBA00022737"/>
    </source>
</evidence>
<dbReference type="InterPro" id="IPR027417">
    <property type="entry name" value="P-loop_NTPase"/>
</dbReference>
<dbReference type="InterPro" id="IPR005225">
    <property type="entry name" value="Small_GTP-bd"/>
</dbReference>
<dbReference type="InterPro" id="IPR016484">
    <property type="entry name" value="GTPase_Der"/>
</dbReference>
<evidence type="ECO:0000256" key="9">
    <source>
        <dbReference type="HAMAP-Rule" id="MF_00195"/>
    </source>
</evidence>
<feature type="domain" description="EngA-type G" evidence="12">
    <location>
        <begin position="4"/>
        <end position="167"/>
    </location>
</feature>
<protein>
    <recommendedName>
        <fullName evidence="2 9">GTPase Der</fullName>
    </recommendedName>
    <alternativeName>
        <fullName evidence="7 9">GTP-binding protein EngA</fullName>
    </alternativeName>
</protein>
<evidence type="ECO:0000256" key="11">
    <source>
        <dbReference type="RuleBase" id="RU004481"/>
    </source>
</evidence>
<dbReference type="NCBIfam" id="TIGR03594">
    <property type="entry name" value="GTPase_EngA"/>
    <property type="match status" value="1"/>
</dbReference>
<evidence type="ECO:0000256" key="6">
    <source>
        <dbReference type="ARBA" id="ARBA00023134"/>
    </source>
</evidence>
<dbReference type="RefSeq" id="WP_071857095.1">
    <property type="nucleotide sequence ID" value="NZ_JBHSHK010000005.1"/>
</dbReference>
<dbReference type="Proteomes" id="UP000182077">
    <property type="component" value="Unassembled WGS sequence"/>
</dbReference>
<dbReference type="PROSITE" id="PS51712">
    <property type="entry name" value="G_ENGA"/>
    <property type="match status" value="2"/>
</dbReference>
<evidence type="ECO:0000256" key="7">
    <source>
        <dbReference type="ARBA" id="ARBA00032345"/>
    </source>
</evidence>
<dbReference type="InterPro" id="IPR003593">
    <property type="entry name" value="AAA+_ATPase"/>
</dbReference>
<accession>A0A1L8TQT8</accession>
<keyword evidence="4 11" id="KW-0677">Repeat</keyword>
<dbReference type="STRING" id="249189.RV04_GL001068"/>
<evidence type="ECO:0000256" key="2">
    <source>
        <dbReference type="ARBA" id="ARBA00020953"/>
    </source>
</evidence>
<keyword evidence="14" id="KW-1185">Reference proteome</keyword>
<feature type="binding site" evidence="9">
    <location>
        <begin position="10"/>
        <end position="17"/>
    </location>
    <ligand>
        <name>GTP</name>
        <dbReference type="ChEBI" id="CHEBI:37565"/>
        <label>1</label>
    </ligand>
</feature>
<dbReference type="EMBL" id="JXKQ01000002">
    <property type="protein sequence ID" value="OJG46640.1"/>
    <property type="molecule type" value="Genomic_DNA"/>
</dbReference>
<evidence type="ECO:0000256" key="3">
    <source>
        <dbReference type="ARBA" id="ARBA00022517"/>
    </source>
</evidence>
<dbReference type="PANTHER" id="PTHR43834">
    <property type="entry name" value="GTPASE DER"/>
    <property type="match status" value="1"/>
</dbReference>
<dbReference type="FunFam" id="3.30.300.20:FF:000004">
    <property type="entry name" value="GTPase Der"/>
    <property type="match status" value="1"/>
</dbReference>
<dbReference type="AlphaFoldDB" id="A0A1L8TQT8"/>
<comment type="function">
    <text evidence="8 9 11">GTPase that plays an essential role in the late steps of ribosome biogenesis.</text>
</comment>
<organism evidence="13 14">
    <name type="scientific">Enterococcus hermanniensis</name>
    <dbReference type="NCBI Taxonomy" id="249189"/>
    <lineage>
        <taxon>Bacteria</taxon>
        <taxon>Bacillati</taxon>
        <taxon>Bacillota</taxon>
        <taxon>Bacilli</taxon>
        <taxon>Lactobacillales</taxon>
        <taxon>Enterococcaceae</taxon>
        <taxon>Enterococcus</taxon>
    </lineage>
</organism>
<dbReference type="NCBIfam" id="TIGR00231">
    <property type="entry name" value="small_GTP"/>
    <property type="match status" value="2"/>
</dbReference>
<comment type="similarity">
    <text evidence="1 9 10 11">Belongs to the TRAFAC class TrmE-Era-EngA-EngB-Septin-like GTPase superfamily. EngA (Der) GTPase family.</text>
</comment>
<dbReference type="Gene3D" id="3.30.300.20">
    <property type="match status" value="1"/>
</dbReference>
<gene>
    <name evidence="9" type="primary">der</name>
    <name evidence="13" type="ORF">RV04_GL001068</name>
</gene>
<feature type="binding site" evidence="9">
    <location>
        <begin position="294"/>
        <end position="297"/>
    </location>
    <ligand>
        <name>GTP</name>
        <dbReference type="ChEBI" id="CHEBI:37565"/>
        <label>2</label>
    </ligand>
</feature>
<feature type="binding site" evidence="9">
    <location>
        <begin position="119"/>
        <end position="122"/>
    </location>
    <ligand>
        <name>GTP</name>
        <dbReference type="ChEBI" id="CHEBI:37565"/>
        <label>1</label>
    </ligand>
</feature>
<dbReference type="CDD" id="cd01895">
    <property type="entry name" value="EngA2"/>
    <property type="match status" value="1"/>
</dbReference>
<dbReference type="InterPro" id="IPR032859">
    <property type="entry name" value="KH_dom-like"/>
</dbReference>
<dbReference type="Gene3D" id="3.40.50.300">
    <property type="entry name" value="P-loop containing nucleotide triphosphate hydrolases"/>
    <property type="match status" value="2"/>
</dbReference>
<keyword evidence="3 9" id="KW-0690">Ribosome biogenesis</keyword>
<dbReference type="GO" id="GO:0043022">
    <property type="term" value="F:ribosome binding"/>
    <property type="evidence" value="ECO:0007669"/>
    <property type="project" value="TreeGrafter"/>
</dbReference>
<dbReference type="InterPro" id="IPR031166">
    <property type="entry name" value="G_ENGA"/>
</dbReference>
<feature type="binding site" evidence="9">
    <location>
        <begin position="229"/>
        <end position="233"/>
    </location>
    <ligand>
        <name>GTP</name>
        <dbReference type="ChEBI" id="CHEBI:37565"/>
        <label>2</label>
    </ligand>
</feature>
<evidence type="ECO:0000313" key="13">
    <source>
        <dbReference type="EMBL" id="OJG46640.1"/>
    </source>
</evidence>
<dbReference type="SUPFAM" id="SSF52540">
    <property type="entry name" value="P-loop containing nucleoside triphosphate hydrolases"/>
    <property type="match status" value="2"/>
</dbReference>
<dbReference type="Pfam" id="PF01926">
    <property type="entry name" value="MMR_HSR1"/>
    <property type="match status" value="2"/>
</dbReference>
<feature type="binding site" evidence="9">
    <location>
        <begin position="181"/>
        <end position="188"/>
    </location>
    <ligand>
        <name>GTP</name>
        <dbReference type="ChEBI" id="CHEBI:37565"/>
        <label>2</label>
    </ligand>
</feature>
<dbReference type="InterPro" id="IPR006073">
    <property type="entry name" value="GTP-bd"/>
</dbReference>
<evidence type="ECO:0000256" key="8">
    <source>
        <dbReference type="ARBA" id="ARBA00053470"/>
    </source>
</evidence>
<feature type="binding site" evidence="9">
    <location>
        <begin position="57"/>
        <end position="61"/>
    </location>
    <ligand>
        <name>GTP</name>
        <dbReference type="ChEBI" id="CHEBI:37565"/>
        <label>1</label>
    </ligand>
</feature>
<dbReference type="Pfam" id="PF14714">
    <property type="entry name" value="KH_dom-like"/>
    <property type="match status" value="1"/>
</dbReference>
<feature type="domain" description="EngA-type G" evidence="12">
    <location>
        <begin position="175"/>
        <end position="351"/>
    </location>
</feature>
<sequence length="436" mass="48877">MSNPTIAIVGRPNVGKSTLFNRIAGERISIVEDTPGVTRDRIYAKGEWLGHEFSIIDTGGIDIVDEPFMEQIKQQAQIAIDEADVILLAASGKEGVTDADEAVAKILYRSNKPVILMVNKVDNPEMRNDIYEFYALGLGEPYPVSGSHGLGLGDVLDEAVKHFPTDNEEEEDETIKFSLIGRPNVGKSSLINAILGEDRVIVSDIEGTTRDAIDTKFVGESGQEFTMIDTAGMRKRGKVYENTEKYSVMRAMRAIDRSDVVLVVLNGEEGIREQDKRIAGYAHEAGRGVIIVVNKWDLVKKDTNTMKKFEEEIRDEFAYLDYAPIIFVSAMTKQRLNKIPAIIEEVSMNQNLRIPSSVLNDIIMDAVAINPTPTDKGKRLKIFYATQVAVKPPTFVVFVNEEELMHFSYARFLENQIRKAFEFEGTPIKIIPRRRK</sequence>
<comment type="caution">
    <text evidence="13">The sequence shown here is derived from an EMBL/GenBank/DDBJ whole genome shotgun (WGS) entry which is preliminary data.</text>
</comment>
<dbReference type="GO" id="GO:0042254">
    <property type="term" value="P:ribosome biogenesis"/>
    <property type="evidence" value="ECO:0007669"/>
    <property type="project" value="UniProtKB-KW"/>
</dbReference>
<dbReference type="SMART" id="SM00382">
    <property type="entry name" value="AAA"/>
    <property type="match status" value="1"/>
</dbReference>
<dbReference type="PANTHER" id="PTHR43834:SF6">
    <property type="entry name" value="GTPASE DER"/>
    <property type="match status" value="1"/>
</dbReference>